<accession>A0A819V4I4</accession>
<evidence type="ECO:0000256" key="1">
    <source>
        <dbReference type="SAM" id="Phobius"/>
    </source>
</evidence>
<dbReference type="SUPFAM" id="SSF81665">
    <property type="entry name" value="Calcium ATPase, transmembrane domain M"/>
    <property type="match status" value="1"/>
</dbReference>
<feature type="non-terminal residue" evidence="3">
    <location>
        <position position="1"/>
    </location>
</feature>
<evidence type="ECO:0000313" key="4">
    <source>
        <dbReference type="Proteomes" id="UP000663881"/>
    </source>
</evidence>
<dbReference type="GO" id="GO:0045332">
    <property type="term" value="P:phospholipid translocation"/>
    <property type="evidence" value="ECO:0007669"/>
    <property type="project" value="TreeGrafter"/>
</dbReference>
<keyword evidence="1" id="KW-1133">Transmembrane helix</keyword>
<comment type="caution">
    <text evidence="3">The sequence shown here is derived from an EMBL/GenBank/DDBJ whole genome shotgun (WGS) entry which is preliminary data.</text>
</comment>
<dbReference type="Pfam" id="PF16209">
    <property type="entry name" value="PhoLip_ATPase_N"/>
    <property type="match status" value="1"/>
</dbReference>
<protein>
    <recommendedName>
        <fullName evidence="2">P-type ATPase N-terminal domain-containing protein</fullName>
    </recommendedName>
</protein>
<feature type="domain" description="P-type ATPase N-terminal" evidence="2">
    <location>
        <begin position="63"/>
        <end position="117"/>
    </location>
</feature>
<dbReference type="InterPro" id="IPR032631">
    <property type="entry name" value="P-type_ATPase_N"/>
</dbReference>
<dbReference type="PANTHER" id="PTHR24092">
    <property type="entry name" value="PROBABLE PHOSPHOLIPID-TRANSPORTING ATPASE"/>
    <property type="match status" value="1"/>
</dbReference>
<dbReference type="InterPro" id="IPR023298">
    <property type="entry name" value="ATPase_P-typ_TM_dom_sf"/>
</dbReference>
<evidence type="ECO:0000259" key="2">
    <source>
        <dbReference type="Pfam" id="PF16209"/>
    </source>
</evidence>
<dbReference type="Gene3D" id="2.70.150.10">
    <property type="entry name" value="Calcium-transporting ATPase, cytoplasmic transduction domain A"/>
    <property type="match status" value="1"/>
</dbReference>
<keyword evidence="1" id="KW-0812">Transmembrane</keyword>
<dbReference type="GO" id="GO:0005886">
    <property type="term" value="C:plasma membrane"/>
    <property type="evidence" value="ECO:0007669"/>
    <property type="project" value="TreeGrafter"/>
</dbReference>
<evidence type="ECO:0000313" key="3">
    <source>
        <dbReference type="EMBL" id="CAF4096702.1"/>
    </source>
</evidence>
<dbReference type="SUPFAM" id="SSF81653">
    <property type="entry name" value="Calcium ATPase, transduction domain A"/>
    <property type="match status" value="1"/>
</dbReference>
<feature type="transmembrane region" description="Helical" evidence="1">
    <location>
        <begin position="93"/>
        <end position="110"/>
    </location>
</feature>
<dbReference type="GO" id="GO:0140326">
    <property type="term" value="F:ATPase-coupled intramembrane lipid transporter activity"/>
    <property type="evidence" value="ECO:0007669"/>
    <property type="project" value="TreeGrafter"/>
</dbReference>
<organism evidence="3 4">
    <name type="scientific">Adineta steineri</name>
    <dbReference type="NCBI Taxonomy" id="433720"/>
    <lineage>
        <taxon>Eukaryota</taxon>
        <taxon>Metazoa</taxon>
        <taxon>Spiralia</taxon>
        <taxon>Gnathifera</taxon>
        <taxon>Rotifera</taxon>
        <taxon>Eurotatoria</taxon>
        <taxon>Bdelloidea</taxon>
        <taxon>Adinetida</taxon>
        <taxon>Adinetidae</taxon>
        <taxon>Adineta</taxon>
    </lineage>
</organism>
<sequence>MGNCVAVPTFRRTYHVSRSSTRQATVPTDTEVPLEERENYHVYYNLSSDIPSSLWVGIKNRRKRTLQTNRIKTTRYNIFTFLPKNIFEQFRRFANIYFAILIGLNWIPIINAISKTVAFIPLTVILTITAIKDLVEDLKRWRSDSNINKQMTEIYDKTSKTFVQCKWQDLSVGNVIRVRTDQTVPADILLLSSASK</sequence>
<proteinExistence type="predicted"/>
<dbReference type="AlphaFoldDB" id="A0A819V4I4"/>
<name>A0A819V4I4_9BILA</name>
<dbReference type="EMBL" id="CAJOAY010005134">
    <property type="protein sequence ID" value="CAF4096702.1"/>
    <property type="molecule type" value="Genomic_DNA"/>
</dbReference>
<dbReference type="Proteomes" id="UP000663881">
    <property type="component" value="Unassembled WGS sequence"/>
</dbReference>
<reference evidence="3" key="1">
    <citation type="submission" date="2021-02" db="EMBL/GenBank/DDBJ databases">
        <authorList>
            <person name="Nowell W R."/>
        </authorList>
    </citation>
    <scope>NUCLEOTIDE SEQUENCE</scope>
</reference>
<keyword evidence="1" id="KW-0472">Membrane</keyword>
<dbReference type="InterPro" id="IPR008250">
    <property type="entry name" value="ATPase_P-typ_transduc_dom_A_sf"/>
</dbReference>
<gene>
    <name evidence="3" type="ORF">OKA104_LOCUS35444</name>
</gene>